<dbReference type="EMBL" id="JABCKI010000620">
    <property type="protein sequence ID" value="KAG5649951.1"/>
    <property type="molecule type" value="Genomic_DNA"/>
</dbReference>
<evidence type="ECO:0000313" key="7">
    <source>
        <dbReference type="EMBL" id="KAG5649951.1"/>
    </source>
</evidence>
<dbReference type="AlphaFoldDB" id="A0A9P7KJS1"/>
<dbReference type="InterPro" id="IPR019775">
    <property type="entry name" value="WD40_repeat_CS"/>
</dbReference>
<proteinExistence type="predicted"/>
<dbReference type="GO" id="GO:0032040">
    <property type="term" value="C:small-subunit processome"/>
    <property type="evidence" value="ECO:0007669"/>
    <property type="project" value="TreeGrafter"/>
</dbReference>
<dbReference type="Proteomes" id="UP000717328">
    <property type="component" value="Unassembled WGS sequence"/>
</dbReference>
<protein>
    <recommendedName>
        <fullName evidence="9">WD40 repeat-like protein</fullName>
    </recommendedName>
</protein>
<dbReference type="InterPro" id="IPR001680">
    <property type="entry name" value="WD40_rpt"/>
</dbReference>
<comment type="subcellular location">
    <subcellularLocation>
        <location evidence="1">Nucleus</location>
    </subcellularLocation>
</comment>
<dbReference type="InterPro" id="IPR036322">
    <property type="entry name" value="WD40_repeat_dom_sf"/>
</dbReference>
<reference evidence="7" key="1">
    <citation type="submission" date="2021-02" db="EMBL/GenBank/DDBJ databases">
        <authorList>
            <person name="Nieuwenhuis M."/>
            <person name="Van De Peppel L.J.J."/>
        </authorList>
    </citation>
    <scope>NUCLEOTIDE SEQUENCE</scope>
    <source>
        <strain evidence="7">D49</strain>
    </source>
</reference>
<evidence type="ECO:0000256" key="4">
    <source>
        <dbReference type="ARBA" id="ARBA00023242"/>
    </source>
</evidence>
<keyword evidence="2 5" id="KW-0853">WD repeat</keyword>
<gene>
    <name evidence="7" type="ORF">H0H81_001362</name>
</gene>
<reference evidence="7" key="2">
    <citation type="submission" date="2021-10" db="EMBL/GenBank/DDBJ databases">
        <title>Phylogenomics reveals ancestral predisposition of the termite-cultivated fungus Termitomyces towards a domesticated lifestyle.</title>
        <authorList>
            <person name="Auxier B."/>
            <person name="Grum-Grzhimaylo A."/>
            <person name="Cardenas M.E."/>
            <person name="Lodge J.D."/>
            <person name="Laessoe T."/>
            <person name="Pedersen O."/>
            <person name="Smith M.E."/>
            <person name="Kuyper T.W."/>
            <person name="Franco-Molano E.A."/>
            <person name="Baroni T.J."/>
            <person name="Aanen D.K."/>
        </authorList>
    </citation>
    <scope>NUCLEOTIDE SEQUENCE</scope>
    <source>
        <strain evidence="7">D49</strain>
    </source>
</reference>
<dbReference type="PROSITE" id="PS50294">
    <property type="entry name" value="WD_REPEATS_REGION"/>
    <property type="match status" value="2"/>
</dbReference>
<dbReference type="PANTHER" id="PTHR19865">
    <property type="entry name" value="U3 SMALL NUCLEOLAR RNA INTERACTING PROTEIN 2"/>
    <property type="match status" value="1"/>
</dbReference>
<dbReference type="InterPro" id="IPR039241">
    <property type="entry name" value="Rrp9-like"/>
</dbReference>
<feature type="region of interest" description="Disordered" evidence="6">
    <location>
        <begin position="1"/>
        <end position="102"/>
    </location>
</feature>
<dbReference type="Pfam" id="PF00400">
    <property type="entry name" value="WD40"/>
    <property type="match status" value="5"/>
</dbReference>
<feature type="compositionally biased region" description="Low complexity" evidence="6">
    <location>
        <begin position="20"/>
        <end position="30"/>
    </location>
</feature>
<dbReference type="FunFam" id="2.130.10.10:FF:000899">
    <property type="entry name" value="Chromosome 15, whole genome shotgun sequence"/>
    <property type="match status" value="1"/>
</dbReference>
<name>A0A9P7KJS1_9AGAR</name>
<comment type="caution">
    <text evidence="7">The sequence shown here is derived from an EMBL/GenBank/DDBJ whole genome shotgun (WGS) entry which is preliminary data.</text>
</comment>
<keyword evidence="4" id="KW-0539">Nucleus</keyword>
<dbReference type="InterPro" id="IPR015943">
    <property type="entry name" value="WD40/YVTN_repeat-like_dom_sf"/>
</dbReference>
<dbReference type="GO" id="GO:0034511">
    <property type="term" value="F:U3 snoRNA binding"/>
    <property type="evidence" value="ECO:0007669"/>
    <property type="project" value="InterPro"/>
</dbReference>
<dbReference type="OrthoDB" id="189968at2759"/>
<feature type="repeat" description="WD" evidence="5">
    <location>
        <begin position="185"/>
        <end position="226"/>
    </location>
</feature>
<evidence type="ECO:0000256" key="3">
    <source>
        <dbReference type="ARBA" id="ARBA00022737"/>
    </source>
</evidence>
<dbReference type="SMART" id="SM00320">
    <property type="entry name" value="WD40"/>
    <property type="match status" value="6"/>
</dbReference>
<evidence type="ECO:0008006" key="9">
    <source>
        <dbReference type="Google" id="ProtNLM"/>
    </source>
</evidence>
<evidence type="ECO:0000313" key="8">
    <source>
        <dbReference type="Proteomes" id="UP000717328"/>
    </source>
</evidence>
<dbReference type="Gene3D" id="2.130.10.10">
    <property type="entry name" value="YVTN repeat-like/Quinoprotein amine dehydrogenase"/>
    <property type="match status" value="2"/>
</dbReference>
<dbReference type="PANTHER" id="PTHR19865:SF0">
    <property type="entry name" value="U3 SMALL NUCLEOLAR RNA-INTERACTING PROTEIN 2"/>
    <property type="match status" value="1"/>
</dbReference>
<keyword evidence="3" id="KW-0677">Repeat</keyword>
<feature type="region of interest" description="Disordered" evidence="6">
    <location>
        <begin position="549"/>
        <end position="572"/>
    </location>
</feature>
<dbReference type="PROSITE" id="PS00678">
    <property type="entry name" value="WD_REPEATS_1"/>
    <property type="match status" value="1"/>
</dbReference>
<evidence type="ECO:0000256" key="1">
    <source>
        <dbReference type="ARBA" id="ARBA00004123"/>
    </source>
</evidence>
<evidence type="ECO:0000256" key="6">
    <source>
        <dbReference type="SAM" id="MobiDB-lite"/>
    </source>
</evidence>
<feature type="repeat" description="WD" evidence="5">
    <location>
        <begin position="338"/>
        <end position="379"/>
    </location>
</feature>
<dbReference type="PROSITE" id="PS50082">
    <property type="entry name" value="WD_REPEATS_2"/>
    <property type="match status" value="4"/>
</dbReference>
<evidence type="ECO:0000256" key="5">
    <source>
        <dbReference type="PROSITE-ProRule" id="PRU00221"/>
    </source>
</evidence>
<sequence>MPDAFFTSNKPRKRKRVESSSKGASGSSAKFTRKGPSSRGFTKHGAVKANGVQKKKGRAADEELSDQTDEGEGGIDDMDLRGDQDMDAGESGEEDEDETPAQKRLRLAKLYLESVKESLADGEFDAAEIDKELISARLKQDVLEHSGKVHLFIADSVWRRTVFWDDVLKPFQFDFTQPSTKVLRTRGHRFSVTSAVASETGQHLFTSGKEGSIVQWDLSTGKRLAIFHKIRPPSSKEKGKGKAPLDLNLKGHTDEVLSLAVSSDGKYLASAGRDKKLVVWDAEKGEWIKAFGGNLGHKDIISALSFRKGTHQLYTGSFDRTLKVYDLSPTVMGYVETLFGHQDHVVSLDVLRGETCVSVGARDKTVRYWKIVEESQLVFRGGGRSRVREVLEGGLRGDDEGDELDDEMDGRGKVKEKEMMATKKFIEGSIECVAMIDETTFVSGGDSGSICLWSTQKKKPIFTQPLAHGFNESHSETEGVIRTPRWITSLASLRYSDVIASGSWEGDIRIWKLDSKLKSFSLVGTVPAPGVINSLQLLSPPKEFFDKSPWISSEKPASDSSAQDESTLPTRHKGGVQPILLVAGLGQEHRLGRWLTVKEGVVNGSIVVALSPRTLS</sequence>
<feature type="compositionally biased region" description="Acidic residues" evidence="6">
    <location>
        <begin position="85"/>
        <end position="99"/>
    </location>
</feature>
<feature type="repeat" description="WD" evidence="5">
    <location>
        <begin position="249"/>
        <end position="290"/>
    </location>
</feature>
<organism evidence="7 8">
    <name type="scientific">Sphagnurus paluster</name>
    <dbReference type="NCBI Taxonomy" id="117069"/>
    <lineage>
        <taxon>Eukaryota</taxon>
        <taxon>Fungi</taxon>
        <taxon>Dikarya</taxon>
        <taxon>Basidiomycota</taxon>
        <taxon>Agaricomycotina</taxon>
        <taxon>Agaricomycetes</taxon>
        <taxon>Agaricomycetidae</taxon>
        <taxon>Agaricales</taxon>
        <taxon>Tricholomatineae</taxon>
        <taxon>Lyophyllaceae</taxon>
        <taxon>Sphagnurus</taxon>
    </lineage>
</organism>
<dbReference type="SUPFAM" id="SSF50978">
    <property type="entry name" value="WD40 repeat-like"/>
    <property type="match status" value="1"/>
</dbReference>
<feature type="compositionally biased region" description="Acidic residues" evidence="6">
    <location>
        <begin position="62"/>
        <end position="77"/>
    </location>
</feature>
<feature type="compositionally biased region" description="Polar residues" evidence="6">
    <location>
        <begin position="558"/>
        <end position="569"/>
    </location>
</feature>
<feature type="repeat" description="WD" evidence="5">
    <location>
        <begin position="294"/>
        <end position="328"/>
    </location>
</feature>
<evidence type="ECO:0000256" key="2">
    <source>
        <dbReference type="ARBA" id="ARBA00022574"/>
    </source>
</evidence>
<keyword evidence="8" id="KW-1185">Reference proteome</keyword>
<accession>A0A9P7KJS1</accession>